<evidence type="ECO:0000313" key="1">
    <source>
        <dbReference type="EMBL" id="UYQ92047.1"/>
    </source>
</evidence>
<reference evidence="1" key="1">
    <citation type="submission" date="2022-10" db="EMBL/GenBank/DDBJ databases">
        <title>Chitinophaga sp. nov., isolated from soil.</title>
        <authorList>
            <person name="Jeon C.O."/>
        </authorList>
    </citation>
    <scope>NUCLEOTIDE SEQUENCE</scope>
    <source>
        <strain evidence="1">R8</strain>
    </source>
</reference>
<sequence length="110" mass="12149">MLQKIGVLVLLGVFSFYITPRDYLHHFAGHADTQDEAPAAHVDGLTISEHHTHCDWLQWEVDTYLPSHQTYLAGADVLFGVFMPALPIAVTTVDSYFFALRGPPAAIAIV</sequence>
<protein>
    <submittedName>
        <fullName evidence="1">Uncharacterized protein</fullName>
    </submittedName>
</protein>
<organism evidence="1 2">
    <name type="scientific">Chitinophaga horti</name>
    <dbReference type="NCBI Taxonomy" id="2920382"/>
    <lineage>
        <taxon>Bacteria</taxon>
        <taxon>Pseudomonadati</taxon>
        <taxon>Bacteroidota</taxon>
        <taxon>Chitinophagia</taxon>
        <taxon>Chitinophagales</taxon>
        <taxon>Chitinophagaceae</taxon>
        <taxon>Chitinophaga</taxon>
    </lineage>
</organism>
<evidence type="ECO:0000313" key="2">
    <source>
        <dbReference type="Proteomes" id="UP001162741"/>
    </source>
</evidence>
<dbReference type="Proteomes" id="UP001162741">
    <property type="component" value="Chromosome"/>
</dbReference>
<keyword evidence="2" id="KW-1185">Reference proteome</keyword>
<dbReference type="RefSeq" id="WP_244842245.1">
    <property type="nucleotide sequence ID" value="NZ_CP107006.1"/>
</dbReference>
<gene>
    <name evidence="1" type="ORF">MKQ68_18330</name>
</gene>
<name>A0ABY6J078_9BACT</name>
<proteinExistence type="predicted"/>
<accession>A0ABY6J078</accession>
<dbReference type="EMBL" id="CP107006">
    <property type="protein sequence ID" value="UYQ92047.1"/>
    <property type="molecule type" value="Genomic_DNA"/>
</dbReference>